<sequence>MLRYQIPGREEIKICQLVLDYNGTIAFDGQLIEGVEELIIKLANLVKIYIVTADTYGTVAAQCEHLPVTVKTFPAENAGLEKLKIVESLDSSQTLCIGNGYNDVEMFEKAILSIAVIENEGVSSQALMASDVVTHSIIDALTLLLNHHRMRATLRN</sequence>
<gene>
    <name evidence="1" type="ORF">HZY91_06595</name>
</gene>
<dbReference type="SUPFAM" id="SSF56784">
    <property type="entry name" value="HAD-like"/>
    <property type="match status" value="1"/>
</dbReference>
<reference evidence="1 2" key="1">
    <citation type="submission" date="2020-07" db="EMBL/GenBank/DDBJ databases">
        <title>Facklamia lactis sp. nov., isolated from raw milk.</title>
        <authorList>
            <person name="Doll E.V."/>
            <person name="Huptas C."/>
            <person name="Staib L."/>
            <person name="Wenning M."/>
            <person name="Scherer S."/>
        </authorList>
    </citation>
    <scope>NUCLEOTIDE SEQUENCE [LARGE SCALE GENOMIC DNA]</scope>
    <source>
        <strain evidence="1 2">DSM 111018</strain>
    </source>
</reference>
<dbReference type="Pfam" id="PF00702">
    <property type="entry name" value="Hydrolase"/>
    <property type="match status" value="1"/>
</dbReference>
<dbReference type="Proteomes" id="UP000721415">
    <property type="component" value="Unassembled WGS sequence"/>
</dbReference>
<evidence type="ECO:0000313" key="1">
    <source>
        <dbReference type="EMBL" id="MBG9986564.1"/>
    </source>
</evidence>
<comment type="caution">
    <text evidence="1">The sequence shown here is derived from an EMBL/GenBank/DDBJ whole genome shotgun (WGS) entry which is preliminary data.</text>
</comment>
<evidence type="ECO:0000313" key="2">
    <source>
        <dbReference type="Proteomes" id="UP000721415"/>
    </source>
</evidence>
<organism evidence="1 2">
    <name type="scientific">Facklamia lactis</name>
    <dbReference type="NCBI Taxonomy" id="2749967"/>
    <lineage>
        <taxon>Bacteria</taxon>
        <taxon>Bacillati</taxon>
        <taxon>Bacillota</taxon>
        <taxon>Bacilli</taxon>
        <taxon>Lactobacillales</taxon>
        <taxon>Aerococcaceae</taxon>
        <taxon>Facklamia</taxon>
    </lineage>
</organism>
<dbReference type="InterPro" id="IPR036412">
    <property type="entry name" value="HAD-like_sf"/>
</dbReference>
<accession>A0ABS0LQY4</accession>
<name>A0ABS0LQY4_9LACT</name>
<dbReference type="Gene3D" id="3.40.50.1000">
    <property type="entry name" value="HAD superfamily/HAD-like"/>
    <property type="match status" value="1"/>
</dbReference>
<keyword evidence="2" id="KW-1185">Reference proteome</keyword>
<dbReference type="RefSeq" id="WP_197115475.1">
    <property type="nucleotide sequence ID" value="NZ_JACBXQ010000003.1"/>
</dbReference>
<dbReference type="InterPro" id="IPR023214">
    <property type="entry name" value="HAD_sf"/>
</dbReference>
<protein>
    <submittedName>
        <fullName evidence="1">HAD hydrolase family protein</fullName>
    </submittedName>
</protein>
<proteinExistence type="predicted"/>
<dbReference type="EMBL" id="JACBXQ010000003">
    <property type="protein sequence ID" value="MBG9986564.1"/>
    <property type="molecule type" value="Genomic_DNA"/>
</dbReference>
<keyword evidence="1" id="KW-0378">Hydrolase</keyword>
<dbReference type="GO" id="GO:0016787">
    <property type="term" value="F:hydrolase activity"/>
    <property type="evidence" value="ECO:0007669"/>
    <property type="project" value="UniProtKB-KW"/>
</dbReference>